<dbReference type="Pfam" id="PF14679">
    <property type="entry name" value="FANCI_HD1"/>
    <property type="match status" value="1"/>
</dbReference>
<protein>
    <recommendedName>
        <fullName evidence="9">Fanconi anemia group I protein</fullName>
    </recommendedName>
</protein>
<evidence type="ECO:0000259" key="5">
    <source>
        <dbReference type="Pfam" id="PF14679"/>
    </source>
</evidence>
<evidence type="ECO:0000313" key="8">
    <source>
        <dbReference type="Proteomes" id="UP000583929"/>
    </source>
</evidence>
<reference evidence="7 8" key="1">
    <citation type="journal article" date="2020" name="bioRxiv">
        <title>Sequence and annotation of 42 cannabis genomes reveals extensive copy number variation in cannabinoid synthesis and pathogen resistance genes.</title>
        <authorList>
            <person name="Mckernan K.J."/>
            <person name="Helbert Y."/>
            <person name="Kane L.T."/>
            <person name="Ebling H."/>
            <person name="Zhang L."/>
            <person name="Liu B."/>
            <person name="Eaton Z."/>
            <person name="Mclaughlin S."/>
            <person name="Kingan S."/>
            <person name="Baybayan P."/>
            <person name="Concepcion G."/>
            <person name="Jordan M."/>
            <person name="Riva A."/>
            <person name="Barbazuk W."/>
            <person name="Harkins T."/>
        </authorList>
    </citation>
    <scope>NUCLEOTIDE SEQUENCE [LARGE SCALE GENOMIC DNA]</scope>
    <source>
        <strain evidence="8">cv. Jamaican Lion 4</strain>
        <tissue evidence="7">Leaf</tissue>
    </source>
</reference>
<feature type="region of interest" description="Disordered" evidence="1">
    <location>
        <begin position="1354"/>
        <end position="1408"/>
    </location>
</feature>
<evidence type="ECO:0000259" key="4">
    <source>
        <dbReference type="Pfam" id="PF14678"/>
    </source>
</evidence>
<dbReference type="InterPro" id="IPR029315">
    <property type="entry name" value="FANCI_S2"/>
</dbReference>
<feature type="domain" description="FANCI solenoid 1" evidence="2">
    <location>
        <begin position="115"/>
        <end position="277"/>
    </location>
</feature>
<name>A0A7J6FYM7_CANSA</name>
<dbReference type="EMBL" id="JAATIQ010000160">
    <property type="protein sequence ID" value="KAF4375836.1"/>
    <property type="molecule type" value="Genomic_DNA"/>
</dbReference>
<feature type="compositionally biased region" description="Acidic residues" evidence="1">
    <location>
        <begin position="1376"/>
        <end position="1388"/>
    </location>
</feature>
<evidence type="ECO:0000256" key="1">
    <source>
        <dbReference type="SAM" id="MobiDB-lite"/>
    </source>
</evidence>
<evidence type="ECO:0000259" key="6">
    <source>
        <dbReference type="Pfam" id="PF14680"/>
    </source>
</evidence>
<dbReference type="GO" id="GO:0070182">
    <property type="term" value="F:DNA polymerase binding"/>
    <property type="evidence" value="ECO:0007669"/>
    <property type="project" value="TreeGrafter"/>
</dbReference>
<dbReference type="PANTHER" id="PTHR21818:SF0">
    <property type="entry name" value="FANCONI ANEMIA GROUP I PROTEIN"/>
    <property type="match status" value="1"/>
</dbReference>
<dbReference type="InterPro" id="IPR029312">
    <property type="entry name" value="FANCI_HD2"/>
</dbReference>
<gene>
    <name evidence="7" type="ORF">G4B88_026415</name>
</gene>
<comment type="caution">
    <text evidence="7">The sequence shown here is derived from an EMBL/GenBank/DDBJ whole genome shotgun (WGS) entry which is preliminary data.</text>
</comment>
<feature type="domain" description="FANCI helical" evidence="5">
    <location>
        <begin position="281"/>
        <end position="362"/>
    </location>
</feature>
<dbReference type="PANTHER" id="PTHR21818">
    <property type="entry name" value="BC025462 PROTEIN"/>
    <property type="match status" value="1"/>
</dbReference>
<dbReference type="InterPro" id="IPR029314">
    <property type="entry name" value="FANCI_S4"/>
</dbReference>
<keyword evidence="8" id="KW-1185">Reference proteome</keyword>
<feature type="domain" description="FANCI solenoid 4" evidence="4">
    <location>
        <begin position="1093"/>
        <end position="1332"/>
    </location>
</feature>
<sequence length="1408" mass="157077">MAFASEPTPITDDDIVRLAQTCSPLPSFLLSSNSHPILLSHLTSRSSSSSSPSLAVTEYTHSLLYFISLSPQTSSLSSLLASLLLSYTHLFTSARIPHDHNSLKTIQFFNTLIDHVPVTALPQIADSIVSYFPHVVDSDDTQIIELLPRCLNLIREADEIECGGDLVNSVVDRVLGCSWSKGLSVKMVSLIREFPLLDKGRVSEFVDKVFVEMTRVDLQDLPSFVYQLLVLASKGFCKRELIERIVIFSGSKMERKVSSIVRQVEGTILLHLNFAVKQDPSLAQEVMGIVRSDFRAFNHFTVVILLSLARVRKFGDSSIGILKTALLTAYSDYKFAKDCKWLSDELKEEYRQNVKVVEKAMLRAINESNYGREHIVPSIVQFAFLLLESVEEANCKDLCHSNGLLGMEGLASEMLKTLFEVQDMARNEIIEQCKFRILSLKPEQSAAITRLLGSLVQSYPYLLLDHVSRLKELLDYFTFMNGKVASGIVTALVPLTKFSRDLQTIHRSMMQDYTILVMRKAMFRQEEAVRHAATSAIINLILAEKQSKRDGPFSAQESSSQASCSQQADISGSGGGLFQQLSGLLQRSLYQQAKIKETMYHGLIKLVLVDPSSGGAVLDLLLPHFCRYFHEQGAEVELGICSCVKSENGKVDIDEPLDSLLHCVSWILLLQHGKNDHVLDSSRACFGFSLTPENETGRCSSGESFSNAFHKIQKFLRNLNLGGNLGQSQDGESASIDLEKTKCRALILSGIIEVVLNVIANDLEKATDANRLDLERELVEFVELHQSLEKDLTMLKQGTGTRKGNTRPFAHDTHNFELGSSKVIQRRNSFLATSSICQIMEMIPKLFNPESFSKIGTPQNHDQPSVSKKSKGCSMIISFILNACLHHIKLLPVFGKDDPLRLLMYGDIRNLGPPLLRLIHLLKPVGKSEASQKKKEVKGKKDVGEQSEYICLALVCLKELITIGLKSPDSLDITALLEDLLSVSTLEDASLDGECQMASGIVDQPTRNKELFIMKILKPLFFQLLQRSYSDALEVICGMILMIGETIPRDLRNSHGAWAIRVCKTKEITDSKVARSVITLAISLSIPPNDLSIAQEIATELLKVMASEAHEPVTESEVYPLLNSSANNYNAMSSCMLHLMEMFVIDMDWAMRKLKTFSLLSYKNIHVNPNGEQILGQAFEEHLCSRAEAVAKVLASFVLMSLKDAQAETLLRLAARFYKHLAQISKLRIAPKGCKQVLPSLEFQQLVDITCKQLTIPLYNFVAEMQRVQQENANSKGIINKIKRENRCIPDLIFQIEDYEKFLIQLSKASKINLLRHAKRSTARDFKIIDNSTTDEEVAPPNHDEAVNNNSNAAQNETREDSDDNGCNQKVLSPEPDSDPNDGDDDDGGVPVKRVRRDRIVQDSDDEA</sequence>
<proteinExistence type="predicted"/>
<dbReference type="Pfam" id="PF14678">
    <property type="entry name" value="FANCI_S4"/>
    <property type="match status" value="1"/>
</dbReference>
<dbReference type="Pfam" id="PF14680">
    <property type="entry name" value="FANCI_HD2"/>
    <property type="match status" value="1"/>
</dbReference>
<feature type="domain" description="FANCI solenoid 2" evidence="3">
    <location>
        <begin position="375"/>
        <end position="538"/>
    </location>
</feature>
<evidence type="ECO:0008006" key="9">
    <source>
        <dbReference type="Google" id="ProtNLM"/>
    </source>
</evidence>
<dbReference type="InterPro" id="IPR029310">
    <property type="entry name" value="FANCI_HD1"/>
</dbReference>
<dbReference type="Pfam" id="PF14675">
    <property type="entry name" value="FANCI_S1"/>
    <property type="match status" value="1"/>
</dbReference>
<dbReference type="Pfam" id="PF14676">
    <property type="entry name" value="FANCI_S2"/>
    <property type="match status" value="1"/>
</dbReference>
<dbReference type="InterPro" id="IPR026171">
    <property type="entry name" value="FANCI"/>
</dbReference>
<dbReference type="GO" id="GO:0006281">
    <property type="term" value="P:DNA repair"/>
    <property type="evidence" value="ECO:0007669"/>
    <property type="project" value="InterPro"/>
</dbReference>
<feature type="domain" description="FANCI helical" evidence="6">
    <location>
        <begin position="556"/>
        <end position="792"/>
    </location>
</feature>
<accession>A0A7J6FYM7</accession>
<evidence type="ECO:0000259" key="2">
    <source>
        <dbReference type="Pfam" id="PF14675"/>
    </source>
</evidence>
<organism evidence="7 8">
    <name type="scientific">Cannabis sativa</name>
    <name type="common">Hemp</name>
    <name type="synonym">Marijuana</name>
    <dbReference type="NCBI Taxonomy" id="3483"/>
    <lineage>
        <taxon>Eukaryota</taxon>
        <taxon>Viridiplantae</taxon>
        <taxon>Streptophyta</taxon>
        <taxon>Embryophyta</taxon>
        <taxon>Tracheophyta</taxon>
        <taxon>Spermatophyta</taxon>
        <taxon>Magnoliopsida</taxon>
        <taxon>eudicotyledons</taxon>
        <taxon>Gunneridae</taxon>
        <taxon>Pentapetalae</taxon>
        <taxon>rosids</taxon>
        <taxon>fabids</taxon>
        <taxon>Rosales</taxon>
        <taxon>Cannabaceae</taxon>
        <taxon>Cannabis</taxon>
    </lineage>
</organism>
<evidence type="ECO:0000313" key="7">
    <source>
        <dbReference type="EMBL" id="KAF4375836.1"/>
    </source>
</evidence>
<evidence type="ECO:0000259" key="3">
    <source>
        <dbReference type="Pfam" id="PF14676"/>
    </source>
</evidence>
<dbReference type="InterPro" id="IPR029308">
    <property type="entry name" value="FANCI_S1"/>
</dbReference>
<dbReference type="Proteomes" id="UP000583929">
    <property type="component" value="Unassembled WGS sequence"/>
</dbReference>